<reference evidence="1 2" key="1">
    <citation type="journal article" date="2023" name="bioRxiv">
        <title>High-quality genome assemblies of four members of thePodospora anserinaspecies complex.</title>
        <authorList>
            <person name="Ament-Velasquez S.L."/>
            <person name="Vogan A.A."/>
            <person name="Wallerman O."/>
            <person name="Hartmann F."/>
            <person name="Gautier V."/>
            <person name="Silar P."/>
            <person name="Giraud T."/>
            <person name="Johannesson H."/>
        </authorList>
    </citation>
    <scope>NUCLEOTIDE SEQUENCE [LARGE SCALE GENOMIC DNA]</scope>
    <source>
        <strain evidence="1 2">CBS 411.78</strain>
    </source>
</reference>
<evidence type="ECO:0000313" key="2">
    <source>
        <dbReference type="Proteomes" id="UP001326199"/>
    </source>
</evidence>
<dbReference type="Proteomes" id="UP001326199">
    <property type="component" value="Unassembled WGS sequence"/>
</dbReference>
<evidence type="ECO:0000313" key="1">
    <source>
        <dbReference type="EMBL" id="KAK4667657.1"/>
    </source>
</evidence>
<organism evidence="1 2">
    <name type="scientific">Podospora pseudopauciseta</name>
    <dbReference type="NCBI Taxonomy" id="2093780"/>
    <lineage>
        <taxon>Eukaryota</taxon>
        <taxon>Fungi</taxon>
        <taxon>Dikarya</taxon>
        <taxon>Ascomycota</taxon>
        <taxon>Pezizomycotina</taxon>
        <taxon>Sordariomycetes</taxon>
        <taxon>Sordariomycetidae</taxon>
        <taxon>Sordariales</taxon>
        <taxon>Podosporaceae</taxon>
        <taxon>Podospora</taxon>
    </lineage>
</organism>
<proteinExistence type="predicted"/>
<sequence length="193" mass="20823">MWIEGPAVSSSGSVLSQAAIEAVNTIANAGTPCISVFCKSRYSFATRGLGHTDAAVISLYYSVIRQLARIVPPEFEGSPGLQKHCFERLDGSLESLGTALAIIKALLKHAPPSIAWVIDGLQFAGGSQDGYAHIQDFIQVLRDQEQERTSRVCFTTDGRSQVLDRGITVRERVDASRLVQARGGRAFPGAVYI</sequence>
<dbReference type="GeneID" id="87925906"/>
<protein>
    <submittedName>
        <fullName evidence="1">Uncharacterized protein</fullName>
    </submittedName>
</protein>
<name>A0ABR0HIG8_9PEZI</name>
<dbReference type="EMBL" id="JAFFHB010000004">
    <property type="protein sequence ID" value="KAK4667657.1"/>
    <property type="molecule type" value="Genomic_DNA"/>
</dbReference>
<dbReference type="RefSeq" id="XP_062767623.1">
    <property type="nucleotide sequence ID" value="XM_062905834.1"/>
</dbReference>
<accession>A0ABR0HIG8</accession>
<comment type="caution">
    <text evidence="1">The sequence shown here is derived from an EMBL/GenBank/DDBJ whole genome shotgun (WGS) entry which is preliminary data.</text>
</comment>
<gene>
    <name evidence="1" type="ORF">QC763_0059590</name>
</gene>
<keyword evidence="2" id="KW-1185">Reference proteome</keyword>